<dbReference type="STRING" id="404380.Gbem_3141"/>
<dbReference type="EMBL" id="CP001124">
    <property type="protein sequence ID" value="ACH40143.1"/>
    <property type="molecule type" value="Genomic_DNA"/>
</dbReference>
<dbReference type="SUPFAM" id="SSF55874">
    <property type="entry name" value="ATPase domain of HSP90 chaperone/DNA topoisomerase II/histidine kinase"/>
    <property type="match status" value="1"/>
</dbReference>
<dbReference type="PRINTS" id="PR00344">
    <property type="entry name" value="BCTRLSENSOR"/>
</dbReference>
<dbReference type="GO" id="GO:0000156">
    <property type="term" value="F:phosphorelay response regulator activity"/>
    <property type="evidence" value="ECO:0007669"/>
    <property type="project" value="TreeGrafter"/>
</dbReference>
<name>B5E8X9_CITBB</name>
<evidence type="ECO:0000256" key="2">
    <source>
        <dbReference type="ARBA" id="ARBA00012438"/>
    </source>
</evidence>
<dbReference type="Proteomes" id="UP000008825">
    <property type="component" value="Chromosome"/>
</dbReference>
<dbReference type="GO" id="GO:0007234">
    <property type="term" value="P:osmosensory signaling via phosphorelay pathway"/>
    <property type="evidence" value="ECO:0007669"/>
    <property type="project" value="TreeGrafter"/>
</dbReference>
<dbReference type="HOGENOM" id="CLU_000445_89_1_7"/>
<dbReference type="InterPro" id="IPR036097">
    <property type="entry name" value="HisK_dim/P_sf"/>
</dbReference>
<evidence type="ECO:0000256" key="3">
    <source>
        <dbReference type="ARBA" id="ARBA00022553"/>
    </source>
</evidence>
<dbReference type="InterPro" id="IPR003661">
    <property type="entry name" value="HisK_dim/P_dom"/>
</dbReference>
<evidence type="ECO:0000313" key="7">
    <source>
        <dbReference type="EMBL" id="ACH40143.1"/>
    </source>
</evidence>
<dbReference type="Gene3D" id="3.30.565.10">
    <property type="entry name" value="Histidine kinase-like ATPase, C-terminal domain"/>
    <property type="match status" value="1"/>
</dbReference>
<dbReference type="PROSITE" id="PS50109">
    <property type="entry name" value="HIS_KIN"/>
    <property type="match status" value="1"/>
</dbReference>
<evidence type="ECO:0000313" key="8">
    <source>
        <dbReference type="Proteomes" id="UP000008825"/>
    </source>
</evidence>
<dbReference type="InterPro" id="IPR005467">
    <property type="entry name" value="His_kinase_dom"/>
</dbReference>
<reference evidence="7 8" key="1">
    <citation type="submission" date="2008-07" db="EMBL/GenBank/DDBJ databases">
        <title>Complete sequence of Geobacter bemidjiensis BEM.</title>
        <authorList>
            <consortium name="US DOE Joint Genome Institute"/>
            <person name="Lucas S."/>
            <person name="Copeland A."/>
            <person name="Lapidus A."/>
            <person name="Glavina del Rio T."/>
            <person name="Dalin E."/>
            <person name="Tice H."/>
            <person name="Bruce D."/>
            <person name="Goodwin L."/>
            <person name="Pitluck S."/>
            <person name="Kiss H."/>
            <person name="Brettin T."/>
            <person name="Detter J.C."/>
            <person name="Han C."/>
            <person name="Kuske C.R."/>
            <person name="Schmutz J."/>
            <person name="Larimer F."/>
            <person name="Land M."/>
            <person name="Hauser L."/>
            <person name="Kyrpides N."/>
            <person name="Lykidis A."/>
            <person name="Lovley D."/>
            <person name="Richardson P."/>
        </authorList>
    </citation>
    <scope>NUCLEOTIDE SEQUENCE [LARGE SCALE GENOMIC DNA]</scope>
    <source>
        <strain evidence="8">ATCC BAA-1014 / DSM 16622 / JCM 12645 / Bem</strain>
    </source>
</reference>
<dbReference type="Pfam" id="PF00512">
    <property type="entry name" value="HisKA"/>
    <property type="match status" value="1"/>
</dbReference>
<feature type="domain" description="Histidine kinase" evidence="6">
    <location>
        <begin position="91"/>
        <end position="305"/>
    </location>
</feature>
<dbReference type="Gene3D" id="1.10.287.130">
    <property type="match status" value="1"/>
</dbReference>
<dbReference type="InterPro" id="IPR004358">
    <property type="entry name" value="Sig_transdc_His_kin-like_C"/>
</dbReference>
<dbReference type="PANTHER" id="PTHR42878:SF15">
    <property type="entry name" value="BACTERIOPHYTOCHROME"/>
    <property type="match status" value="1"/>
</dbReference>
<dbReference type="EC" id="2.7.13.3" evidence="2"/>
<protein>
    <recommendedName>
        <fullName evidence="2">histidine kinase</fullName>
        <ecNumber evidence="2">2.7.13.3</ecNumber>
    </recommendedName>
</protein>
<dbReference type="InterPro" id="IPR003594">
    <property type="entry name" value="HATPase_dom"/>
</dbReference>
<dbReference type="AlphaFoldDB" id="B5E8X9"/>
<dbReference type="SMART" id="SM00387">
    <property type="entry name" value="HATPase_c"/>
    <property type="match status" value="1"/>
</dbReference>
<keyword evidence="8" id="KW-1185">Reference proteome</keyword>
<dbReference type="Pfam" id="PF02518">
    <property type="entry name" value="HATPase_c"/>
    <property type="match status" value="1"/>
</dbReference>
<comment type="catalytic activity">
    <reaction evidence="1">
        <text>ATP + protein L-histidine = ADP + protein N-phospho-L-histidine.</text>
        <dbReference type="EC" id="2.7.13.3"/>
    </reaction>
</comment>
<sequence length="307" mass="34890">MAGMFRERKTNGEGRYLNIDKEVASSMLNASYAVDLKSAVHSSLETIRNMLLERPNNEEISLLTQQVERLLTEQTERLESINRDLEAFNYSVAHDLCAPLRRICGFTRALQEQYAGRLDLEGMDYLERIFKSSQHMNDLIEALLQLSQLSYLNLKREVVDLSELVSETANDLKQSAPDRKADFIIQPRIRTFGDANLLEIAIKNLLRNAWKFTQMREVACIEFGAREVAADKTCFVKDNGIGFDMANADKMFHAFQRLHPSSEFPGNGIGLTTVQRIINRHGGRIWAEGEVDKGAIFYFTLQSCITA</sequence>
<evidence type="ECO:0000259" key="6">
    <source>
        <dbReference type="PROSITE" id="PS50109"/>
    </source>
</evidence>
<keyword evidence="5 7" id="KW-0418">Kinase</keyword>
<dbReference type="SMART" id="SM00388">
    <property type="entry name" value="HisKA"/>
    <property type="match status" value="1"/>
</dbReference>
<dbReference type="KEGG" id="gbm:Gbem_3141"/>
<organism evidence="7 8">
    <name type="scientific">Citrifermentans bemidjiense (strain ATCC BAA-1014 / DSM 16622 / JCM 12645 / Bem)</name>
    <name type="common">Geobacter bemidjiensis</name>
    <dbReference type="NCBI Taxonomy" id="404380"/>
    <lineage>
        <taxon>Bacteria</taxon>
        <taxon>Pseudomonadati</taxon>
        <taxon>Thermodesulfobacteriota</taxon>
        <taxon>Desulfuromonadia</taxon>
        <taxon>Geobacterales</taxon>
        <taxon>Geobacteraceae</taxon>
        <taxon>Citrifermentans</taxon>
    </lineage>
</organism>
<keyword evidence="4" id="KW-0808">Transferase</keyword>
<keyword evidence="3" id="KW-0597">Phosphoprotein</keyword>
<dbReference type="SUPFAM" id="SSF47384">
    <property type="entry name" value="Homodimeric domain of signal transducing histidine kinase"/>
    <property type="match status" value="1"/>
</dbReference>
<dbReference type="PANTHER" id="PTHR42878">
    <property type="entry name" value="TWO-COMPONENT HISTIDINE KINASE"/>
    <property type="match status" value="1"/>
</dbReference>
<accession>B5E8X9</accession>
<dbReference type="eggNOG" id="COG4251">
    <property type="taxonomic scope" value="Bacteria"/>
</dbReference>
<evidence type="ECO:0000256" key="1">
    <source>
        <dbReference type="ARBA" id="ARBA00000085"/>
    </source>
</evidence>
<dbReference type="FunFam" id="3.30.565.10:FF:000006">
    <property type="entry name" value="Sensor histidine kinase WalK"/>
    <property type="match status" value="1"/>
</dbReference>
<dbReference type="CDD" id="cd00082">
    <property type="entry name" value="HisKA"/>
    <property type="match status" value="1"/>
</dbReference>
<dbReference type="GO" id="GO:0030295">
    <property type="term" value="F:protein kinase activator activity"/>
    <property type="evidence" value="ECO:0007669"/>
    <property type="project" value="TreeGrafter"/>
</dbReference>
<evidence type="ECO:0000256" key="5">
    <source>
        <dbReference type="ARBA" id="ARBA00022777"/>
    </source>
</evidence>
<gene>
    <name evidence="7" type="ordered locus">Gbem_3141</name>
</gene>
<dbReference type="GO" id="GO:0000155">
    <property type="term" value="F:phosphorelay sensor kinase activity"/>
    <property type="evidence" value="ECO:0007669"/>
    <property type="project" value="InterPro"/>
</dbReference>
<reference evidence="7 8" key="2">
    <citation type="journal article" date="2010" name="BMC Genomics">
        <title>The genome of Geobacter bemidjiensis, exemplar for the subsurface clade of Geobacter species that predominate in Fe(III)-reducing subsurface environments.</title>
        <authorList>
            <person name="Aklujkar M."/>
            <person name="Young N.D."/>
            <person name="Holmes D."/>
            <person name="Chavan M."/>
            <person name="Risso C."/>
            <person name="Kiss H.E."/>
            <person name="Han C.S."/>
            <person name="Land M.L."/>
            <person name="Lovley D.R."/>
        </authorList>
    </citation>
    <scope>NUCLEOTIDE SEQUENCE [LARGE SCALE GENOMIC DNA]</scope>
    <source>
        <strain evidence="8">ATCC BAA-1014 / DSM 16622 / JCM 12645 / Bem</strain>
    </source>
</reference>
<dbReference type="InterPro" id="IPR036890">
    <property type="entry name" value="HATPase_C_sf"/>
</dbReference>
<dbReference type="InterPro" id="IPR050351">
    <property type="entry name" value="BphY/WalK/GraS-like"/>
</dbReference>
<proteinExistence type="predicted"/>
<evidence type="ECO:0000256" key="4">
    <source>
        <dbReference type="ARBA" id="ARBA00022679"/>
    </source>
</evidence>
<dbReference type="OrthoDB" id="5389501at2"/>